<evidence type="ECO:0000313" key="2">
    <source>
        <dbReference type="Proteomes" id="UP000253729"/>
    </source>
</evidence>
<dbReference type="EMBL" id="KZ852044">
    <property type="protein sequence ID" value="RDH34308.1"/>
    <property type="molecule type" value="Genomic_DNA"/>
</dbReference>
<keyword evidence="2" id="KW-1185">Reference proteome</keyword>
<gene>
    <name evidence="1" type="ORF">BDQ94DRAFT_142548</name>
</gene>
<accession>A0A3F3Q559</accession>
<name>A0A3F3Q559_9EURO</name>
<sequence>MPNHYITRSPTVTQQHSNNPISQLHCLANQLLNSTGNSGLLSMFRARKMQAPFMLTIHCSIQTPSF</sequence>
<dbReference type="AlphaFoldDB" id="A0A3F3Q559"/>
<dbReference type="GeneID" id="38134409"/>
<dbReference type="Proteomes" id="UP000253729">
    <property type="component" value="Unassembled WGS sequence"/>
</dbReference>
<feature type="non-terminal residue" evidence="1">
    <location>
        <position position="66"/>
    </location>
</feature>
<proteinExistence type="predicted"/>
<evidence type="ECO:0000313" key="1">
    <source>
        <dbReference type="EMBL" id="RDH34308.1"/>
    </source>
</evidence>
<reference evidence="1 2" key="1">
    <citation type="submission" date="2018-07" db="EMBL/GenBank/DDBJ databases">
        <title>The genomes of Aspergillus section Nigri reveals drivers in fungal speciation.</title>
        <authorList>
            <consortium name="DOE Joint Genome Institute"/>
            <person name="Vesth T.C."/>
            <person name="Nybo J."/>
            <person name="Theobald S."/>
            <person name="Brandl J."/>
            <person name="Frisvad J.C."/>
            <person name="Nielsen K.F."/>
            <person name="Lyhne E.K."/>
            <person name="Kogle M.E."/>
            <person name="Kuo A."/>
            <person name="Riley R."/>
            <person name="Clum A."/>
            <person name="Nolan M."/>
            <person name="Lipzen A."/>
            <person name="Salamov A."/>
            <person name="Henrissat B."/>
            <person name="Wiebenga A."/>
            <person name="De vries R.P."/>
            <person name="Grigoriev I.V."/>
            <person name="Mortensen U.H."/>
            <person name="Andersen M.R."/>
            <person name="Baker S.E."/>
        </authorList>
    </citation>
    <scope>NUCLEOTIDE SEQUENCE [LARGE SCALE GENOMIC DNA]</scope>
    <source>
        <strain evidence="1 2">CBS 139.54b</strain>
    </source>
</reference>
<organism evidence="1 2">
    <name type="scientific">Aspergillus welwitschiae</name>
    <dbReference type="NCBI Taxonomy" id="1341132"/>
    <lineage>
        <taxon>Eukaryota</taxon>
        <taxon>Fungi</taxon>
        <taxon>Dikarya</taxon>
        <taxon>Ascomycota</taxon>
        <taxon>Pezizomycotina</taxon>
        <taxon>Eurotiomycetes</taxon>
        <taxon>Eurotiomycetidae</taxon>
        <taxon>Eurotiales</taxon>
        <taxon>Aspergillaceae</taxon>
        <taxon>Aspergillus</taxon>
        <taxon>Aspergillus subgen. Circumdati</taxon>
    </lineage>
</organism>
<dbReference type="RefSeq" id="XP_026627330.1">
    <property type="nucleotide sequence ID" value="XM_026766053.1"/>
</dbReference>
<protein>
    <submittedName>
        <fullName evidence="1">Uncharacterized protein</fullName>
    </submittedName>
</protein>